<dbReference type="VEuPathDB" id="FungiDB:ACJ73_09500"/>
<feature type="non-terminal residue" evidence="6">
    <location>
        <position position="1"/>
    </location>
</feature>
<dbReference type="InterPro" id="IPR011009">
    <property type="entry name" value="Kinase-like_dom_sf"/>
</dbReference>
<gene>
    <name evidence="6" type="ORF">ACJ73_09500</name>
</gene>
<evidence type="ECO:0000313" key="6">
    <source>
        <dbReference type="EMBL" id="OJD11640.1"/>
    </source>
</evidence>
<reference evidence="6 7" key="1">
    <citation type="submission" date="2015-08" db="EMBL/GenBank/DDBJ databases">
        <title>Emmonsia species relationships and genome sequence.</title>
        <authorList>
            <person name="Cuomo C.A."/>
            <person name="Schwartz I.S."/>
            <person name="Kenyon C."/>
            <person name="De Hoog G.S."/>
            <person name="Govender N.P."/>
            <person name="Botha A."/>
            <person name="Moreno L."/>
            <person name="De Vries M."/>
            <person name="Munoz J.F."/>
            <person name="Stielow J.B."/>
        </authorList>
    </citation>
    <scope>NUCLEOTIDE SEQUENCE [LARGE SCALE GENOMIC DNA]</scope>
    <source>
        <strain evidence="6 7">EI222</strain>
    </source>
</reference>
<dbReference type="PANTHER" id="PTHR38248:SF2">
    <property type="entry name" value="FUNK1 11"/>
    <property type="match status" value="1"/>
</dbReference>
<dbReference type="EMBL" id="LGTZ01002715">
    <property type="protein sequence ID" value="OJD11640.1"/>
    <property type="molecule type" value="Genomic_DNA"/>
</dbReference>
<keyword evidence="7" id="KW-1185">Reference proteome</keyword>
<evidence type="ECO:0000256" key="1">
    <source>
        <dbReference type="ARBA" id="ARBA00012513"/>
    </source>
</evidence>
<feature type="region of interest" description="Disordered" evidence="4">
    <location>
        <begin position="1"/>
        <end position="65"/>
    </location>
</feature>
<feature type="domain" description="Fungal-type protein kinase" evidence="5">
    <location>
        <begin position="42"/>
        <end position="211"/>
    </location>
</feature>
<evidence type="ECO:0000256" key="3">
    <source>
        <dbReference type="ARBA" id="ARBA00048679"/>
    </source>
</evidence>
<feature type="compositionally biased region" description="Polar residues" evidence="4">
    <location>
        <begin position="8"/>
        <end position="21"/>
    </location>
</feature>
<evidence type="ECO:0000313" key="7">
    <source>
        <dbReference type="Proteomes" id="UP000242791"/>
    </source>
</evidence>
<evidence type="ECO:0000256" key="2">
    <source>
        <dbReference type="ARBA" id="ARBA00047899"/>
    </source>
</evidence>
<dbReference type="Proteomes" id="UP000242791">
    <property type="component" value="Unassembled WGS sequence"/>
</dbReference>
<dbReference type="OrthoDB" id="4187685at2759"/>
<dbReference type="AlphaFoldDB" id="A0A1J9P5H6"/>
<evidence type="ECO:0000256" key="4">
    <source>
        <dbReference type="SAM" id="MobiDB-lite"/>
    </source>
</evidence>
<comment type="caution">
    <text evidence="6">The sequence shown here is derived from an EMBL/GenBank/DDBJ whole genome shotgun (WGS) entry which is preliminary data.</text>
</comment>
<dbReference type="PANTHER" id="PTHR38248">
    <property type="entry name" value="FUNK1 6"/>
    <property type="match status" value="1"/>
</dbReference>
<protein>
    <recommendedName>
        <fullName evidence="1">non-specific serine/threonine protein kinase</fullName>
        <ecNumber evidence="1">2.7.11.1</ecNumber>
    </recommendedName>
</protein>
<sequence>RHDFKSAPPSTASSFHQSQPLTEPCRLDIRRKSSRKRRSPDKGLRTSKRSRSTNHQSRGTQEENELAFSIQSAHKPSLFDRNGEELYDNRVLRCLVISPAGRPIHRYESPLELFKALRDAIKAHRSLYLDGSILHRDISENNIIITDPGKAGGYSGMLIDLDLAKEVGSGRSGARHQTGTMEFMAIEVLLNIDHTYRHDLESFFYVLIWQCARHGWDKLKELRALYQSSGWSGDTKLDIWFAGSHEKQGNMGAAGFERILTAEISPPNNSLLTKWYTDTYREIARIKRSDMGADGFEDILSEFPPIFECAKPLCRAIRDILFPYGSRGITVGIPQEPRLYNPLSRHMTKRYL</sequence>
<comment type="catalytic activity">
    <reaction evidence="3">
        <text>L-seryl-[protein] + ATP = O-phospho-L-seryl-[protein] + ADP + H(+)</text>
        <dbReference type="Rhea" id="RHEA:17989"/>
        <dbReference type="Rhea" id="RHEA-COMP:9863"/>
        <dbReference type="Rhea" id="RHEA-COMP:11604"/>
        <dbReference type="ChEBI" id="CHEBI:15378"/>
        <dbReference type="ChEBI" id="CHEBI:29999"/>
        <dbReference type="ChEBI" id="CHEBI:30616"/>
        <dbReference type="ChEBI" id="CHEBI:83421"/>
        <dbReference type="ChEBI" id="CHEBI:456216"/>
        <dbReference type="EC" id="2.7.11.1"/>
    </reaction>
</comment>
<dbReference type="PROSITE" id="PS00109">
    <property type="entry name" value="PROTEIN_KINASE_TYR"/>
    <property type="match status" value="1"/>
</dbReference>
<dbReference type="EC" id="2.7.11.1" evidence="1"/>
<evidence type="ECO:0000259" key="5">
    <source>
        <dbReference type="Pfam" id="PF17667"/>
    </source>
</evidence>
<accession>A0A1J9P5H6</accession>
<dbReference type="InterPro" id="IPR008266">
    <property type="entry name" value="Tyr_kinase_AS"/>
</dbReference>
<dbReference type="Pfam" id="PF17667">
    <property type="entry name" value="Pkinase_fungal"/>
    <property type="match status" value="1"/>
</dbReference>
<dbReference type="STRING" id="1658174.A0A1J9P5H6"/>
<comment type="catalytic activity">
    <reaction evidence="2">
        <text>L-threonyl-[protein] + ATP = O-phospho-L-threonyl-[protein] + ADP + H(+)</text>
        <dbReference type="Rhea" id="RHEA:46608"/>
        <dbReference type="Rhea" id="RHEA-COMP:11060"/>
        <dbReference type="Rhea" id="RHEA-COMP:11605"/>
        <dbReference type="ChEBI" id="CHEBI:15378"/>
        <dbReference type="ChEBI" id="CHEBI:30013"/>
        <dbReference type="ChEBI" id="CHEBI:30616"/>
        <dbReference type="ChEBI" id="CHEBI:61977"/>
        <dbReference type="ChEBI" id="CHEBI:456216"/>
        <dbReference type="EC" id="2.7.11.1"/>
    </reaction>
</comment>
<dbReference type="InterPro" id="IPR040976">
    <property type="entry name" value="Pkinase_fungal"/>
</dbReference>
<proteinExistence type="predicted"/>
<organism evidence="6 7">
    <name type="scientific">Blastomyces percursus</name>
    <dbReference type="NCBI Taxonomy" id="1658174"/>
    <lineage>
        <taxon>Eukaryota</taxon>
        <taxon>Fungi</taxon>
        <taxon>Dikarya</taxon>
        <taxon>Ascomycota</taxon>
        <taxon>Pezizomycotina</taxon>
        <taxon>Eurotiomycetes</taxon>
        <taxon>Eurotiomycetidae</taxon>
        <taxon>Onygenales</taxon>
        <taxon>Ajellomycetaceae</taxon>
        <taxon>Blastomyces</taxon>
    </lineage>
</organism>
<dbReference type="SUPFAM" id="SSF56112">
    <property type="entry name" value="Protein kinase-like (PK-like)"/>
    <property type="match status" value="1"/>
</dbReference>
<dbReference type="GO" id="GO:0004674">
    <property type="term" value="F:protein serine/threonine kinase activity"/>
    <property type="evidence" value="ECO:0007669"/>
    <property type="project" value="UniProtKB-EC"/>
</dbReference>
<dbReference type="Gene3D" id="1.10.510.10">
    <property type="entry name" value="Transferase(Phosphotransferase) domain 1"/>
    <property type="match status" value="1"/>
</dbReference>
<name>A0A1J9P5H6_9EURO</name>
<feature type="compositionally biased region" description="Basic residues" evidence="4">
    <location>
        <begin position="32"/>
        <end position="52"/>
    </location>
</feature>